<keyword evidence="3" id="KW-1185">Reference proteome</keyword>
<reference evidence="2" key="1">
    <citation type="submission" date="2022-09" db="EMBL/GenBank/DDBJ databases">
        <title>Fusarium specimens isolated from Avocado Roots.</title>
        <authorList>
            <person name="Stajich J."/>
            <person name="Roper C."/>
            <person name="Heimlech-Rivalta G."/>
        </authorList>
    </citation>
    <scope>NUCLEOTIDE SEQUENCE</scope>
    <source>
        <strain evidence="2">CF00136</strain>
    </source>
</reference>
<organism evidence="2 3">
    <name type="scientific">Fusarium torreyae</name>
    <dbReference type="NCBI Taxonomy" id="1237075"/>
    <lineage>
        <taxon>Eukaryota</taxon>
        <taxon>Fungi</taxon>
        <taxon>Dikarya</taxon>
        <taxon>Ascomycota</taxon>
        <taxon>Pezizomycotina</taxon>
        <taxon>Sordariomycetes</taxon>
        <taxon>Hypocreomycetidae</taxon>
        <taxon>Hypocreales</taxon>
        <taxon>Nectriaceae</taxon>
        <taxon>Fusarium</taxon>
    </lineage>
</organism>
<gene>
    <name evidence="2" type="ORF">NW762_009628</name>
</gene>
<dbReference type="EMBL" id="JAOQAZ010000020">
    <property type="protein sequence ID" value="KAJ4255630.1"/>
    <property type="molecule type" value="Genomic_DNA"/>
</dbReference>
<name>A0A9W8VEM5_9HYPO</name>
<evidence type="ECO:0000256" key="1">
    <source>
        <dbReference type="SAM" id="MobiDB-lite"/>
    </source>
</evidence>
<proteinExistence type="predicted"/>
<dbReference type="Proteomes" id="UP001152049">
    <property type="component" value="Unassembled WGS sequence"/>
</dbReference>
<evidence type="ECO:0000313" key="2">
    <source>
        <dbReference type="EMBL" id="KAJ4255630.1"/>
    </source>
</evidence>
<dbReference type="OrthoDB" id="6425924at2759"/>
<feature type="region of interest" description="Disordered" evidence="1">
    <location>
        <begin position="1"/>
        <end position="30"/>
    </location>
</feature>
<accession>A0A9W8VEM5</accession>
<feature type="compositionally biased region" description="Low complexity" evidence="1">
    <location>
        <begin position="104"/>
        <end position="116"/>
    </location>
</feature>
<feature type="compositionally biased region" description="Low complexity" evidence="1">
    <location>
        <begin position="1"/>
        <end position="14"/>
    </location>
</feature>
<comment type="caution">
    <text evidence="2">The sequence shown here is derived from an EMBL/GenBank/DDBJ whole genome shotgun (WGS) entry which is preliminary data.</text>
</comment>
<feature type="region of interest" description="Disordered" evidence="1">
    <location>
        <begin position="86"/>
        <end position="125"/>
    </location>
</feature>
<protein>
    <submittedName>
        <fullName evidence="2">Uncharacterized protein</fullName>
    </submittedName>
</protein>
<evidence type="ECO:0000313" key="3">
    <source>
        <dbReference type="Proteomes" id="UP001152049"/>
    </source>
</evidence>
<feature type="compositionally biased region" description="Polar residues" evidence="1">
    <location>
        <begin position="162"/>
        <end position="171"/>
    </location>
</feature>
<feature type="compositionally biased region" description="Basic residues" evidence="1">
    <location>
        <begin position="172"/>
        <end position="182"/>
    </location>
</feature>
<feature type="region of interest" description="Disordered" evidence="1">
    <location>
        <begin position="162"/>
        <end position="205"/>
    </location>
</feature>
<sequence>MSTDETTQAAQETQHSNTASKPVEPLTGGSRSRWSEWILHNSGSYYYRARYITYEDISAISPTGRTSIVPNIRGGFIHYEFMGVHDSTSQGSSSHAPELSGCSPVTTPTTDEPTTPSQAADGQTDDQLVVSGGIAKADMLMSGALQTETETLETVVVISNPNPFKQISTTPKKQKDKKKHGKKLEVDKRKQVSNKSKVNKWLDAL</sequence>
<dbReference type="AlphaFoldDB" id="A0A9W8VEM5"/>
<feature type="compositionally biased region" description="Polar residues" evidence="1">
    <location>
        <begin position="86"/>
        <end position="95"/>
    </location>
</feature>